<keyword evidence="1" id="KW-0812">Transmembrane</keyword>
<keyword evidence="1" id="KW-1133">Transmembrane helix</keyword>
<evidence type="ECO:0000313" key="3">
    <source>
        <dbReference type="Proteomes" id="UP000019754"/>
    </source>
</evidence>
<evidence type="ECO:0000256" key="1">
    <source>
        <dbReference type="SAM" id="Phobius"/>
    </source>
</evidence>
<dbReference type="RefSeq" id="WP_017824487.1">
    <property type="nucleotide sequence ID" value="NZ_KB403091.1"/>
</dbReference>
<dbReference type="HOGENOM" id="CLU_1861355_0_0_11"/>
<name>A0A022L0S0_9MICO</name>
<reference evidence="2 3" key="1">
    <citation type="journal article" date="2013" name="Genome Announc.">
        <title>Draft genome sequence of an Actinobacterium, Brachybacterium muris strain UCD-AY4.</title>
        <authorList>
            <person name="Lo J.R."/>
            <person name="Lang J.M."/>
            <person name="Darling A.E."/>
            <person name="Eisen J.A."/>
            <person name="Coil D.A."/>
        </authorList>
    </citation>
    <scope>NUCLEOTIDE SEQUENCE [LARGE SCALE GENOMIC DNA]</scope>
    <source>
        <strain evidence="2 3">UCD-AY4</strain>
    </source>
</reference>
<feature type="transmembrane region" description="Helical" evidence="1">
    <location>
        <begin position="25"/>
        <end position="42"/>
    </location>
</feature>
<evidence type="ECO:0000313" key="2">
    <source>
        <dbReference type="EMBL" id="EYT51057.1"/>
    </source>
</evidence>
<dbReference type="EMBL" id="AORC01000002">
    <property type="protein sequence ID" value="EYT51057.1"/>
    <property type="molecule type" value="Genomic_DNA"/>
</dbReference>
<accession>A0A022L0S0</accession>
<keyword evidence="3" id="KW-1185">Reference proteome</keyword>
<dbReference type="AlphaFoldDB" id="A0A022L0S0"/>
<feature type="transmembrane region" description="Helical" evidence="1">
    <location>
        <begin position="48"/>
        <end position="69"/>
    </location>
</feature>
<dbReference type="Proteomes" id="UP000019754">
    <property type="component" value="Unassembled WGS sequence"/>
</dbReference>
<proteinExistence type="predicted"/>
<feature type="transmembrane region" description="Helical" evidence="1">
    <location>
        <begin position="76"/>
        <end position="102"/>
    </location>
</feature>
<comment type="caution">
    <text evidence="2">The sequence shown here is derived from an EMBL/GenBank/DDBJ whole genome shotgun (WGS) entry which is preliminary data.</text>
</comment>
<gene>
    <name evidence="2" type="ORF">D641_0100890</name>
</gene>
<keyword evidence="1" id="KW-0472">Membrane</keyword>
<sequence length="142" mass="15199">MSSEEKKPNDGARDESTSTTRQRRLLGALTIALLASWLLMSAPLPYSLLSGVAGLVAFVLLVPLIITAFREGRRGMAIFSAVVGVPATLLIVLGTVTSLLFYGPTAEREECVRTAITERAQSQCKQDAQESMTDWVTGLLGG</sequence>
<protein>
    <submittedName>
        <fullName evidence="2">Uncharacterized protein</fullName>
    </submittedName>
</protein>
<organism evidence="2 3">
    <name type="scientific">Brachybacterium muris UCD-AY4</name>
    <dbReference type="NCBI Taxonomy" id="1249481"/>
    <lineage>
        <taxon>Bacteria</taxon>
        <taxon>Bacillati</taxon>
        <taxon>Actinomycetota</taxon>
        <taxon>Actinomycetes</taxon>
        <taxon>Micrococcales</taxon>
        <taxon>Dermabacteraceae</taxon>
        <taxon>Brachybacterium</taxon>
    </lineage>
</organism>
<dbReference type="OrthoDB" id="4794264at2"/>